<evidence type="ECO:0000259" key="6">
    <source>
        <dbReference type="PROSITE" id="PS50089"/>
    </source>
</evidence>
<organism evidence="7 8">
    <name type="scientific">Caenorhabditis briggsae</name>
    <dbReference type="NCBI Taxonomy" id="6238"/>
    <lineage>
        <taxon>Eukaryota</taxon>
        <taxon>Metazoa</taxon>
        <taxon>Ecdysozoa</taxon>
        <taxon>Nematoda</taxon>
        <taxon>Chromadorea</taxon>
        <taxon>Rhabditida</taxon>
        <taxon>Rhabditina</taxon>
        <taxon>Rhabditomorpha</taxon>
        <taxon>Rhabditoidea</taxon>
        <taxon>Rhabditidae</taxon>
        <taxon>Peloderinae</taxon>
        <taxon>Caenorhabditis</taxon>
    </lineage>
</organism>
<feature type="compositionally biased region" description="Polar residues" evidence="5">
    <location>
        <begin position="253"/>
        <end position="263"/>
    </location>
</feature>
<dbReference type="PANTHER" id="PTHR44080">
    <property type="entry name" value="E3 UBIQUITIN-PROTEIN LIGASE COP1"/>
    <property type="match status" value="1"/>
</dbReference>
<gene>
    <name evidence="9" type="primary">par-2</name>
    <name evidence="7" type="synonym">Cbr-par-2</name>
    <name evidence="9" type="ORF">CBG15155</name>
    <name evidence="7" type="ORF">CBG_15155</name>
</gene>
<dbReference type="OMA" id="RRSICAI"/>
<dbReference type="WormBase" id="CBG15155">
    <property type="protein sequence ID" value="CBP38157"/>
    <property type="gene ID" value="WBGene00035482"/>
    <property type="gene designation" value="Cbr-par-2"/>
</dbReference>
<dbReference type="SUPFAM" id="SSF57850">
    <property type="entry name" value="RING/U-box"/>
    <property type="match status" value="1"/>
</dbReference>
<dbReference type="GO" id="GO:0043186">
    <property type="term" value="C:P granule"/>
    <property type="evidence" value="ECO:0007669"/>
    <property type="project" value="EnsemblMetazoa"/>
</dbReference>
<dbReference type="eggNOG" id="ENOG502TH54">
    <property type="taxonomic scope" value="Eukaryota"/>
</dbReference>
<feature type="domain" description="RING-type" evidence="6">
    <location>
        <begin position="58"/>
        <end position="96"/>
    </location>
</feature>
<evidence type="ECO:0000313" key="8">
    <source>
        <dbReference type="Proteomes" id="UP000008549"/>
    </source>
</evidence>
<dbReference type="InterPro" id="IPR027417">
    <property type="entry name" value="P-loop_NTPase"/>
</dbReference>
<accession>A8XLT6</accession>
<evidence type="ECO:0000256" key="5">
    <source>
        <dbReference type="SAM" id="MobiDB-lite"/>
    </source>
</evidence>
<evidence type="ECO:0000256" key="2">
    <source>
        <dbReference type="ARBA" id="ARBA00022771"/>
    </source>
</evidence>
<dbReference type="SUPFAM" id="SSF52540">
    <property type="entry name" value="P-loop containing nucleoside triphosphate hydrolases"/>
    <property type="match status" value="1"/>
</dbReference>
<dbReference type="Gene3D" id="3.30.40.10">
    <property type="entry name" value="Zinc/RING finger domain, C3HC4 (zinc finger)"/>
    <property type="match status" value="1"/>
</dbReference>
<feature type="compositionally biased region" description="Polar residues" evidence="5">
    <location>
        <begin position="141"/>
        <end position="153"/>
    </location>
</feature>
<name>A8XLT6_CAEBR</name>
<dbReference type="AlphaFoldDB" id="A8XLT6"/>
<sequence>MTEVVDTSDGGSVQIHASKSDLSIAHSSPRLESNATTSTACINDVQPLRRDLSSDLLCPLCDHLFDRPVMVTCGHSYCEPCIERHTRNTRSCVICKHDVGPFEAMIPSITLDNMVRKLKNEDIIESSYEESFVSEEKLQKESQSAEGSQQHQQKLIDPPKLVRTMSQKRRLFFSIAGPTICSSPITPHRRRPLSPSARPTKSSLKIPPESNNFHQSLSPEAPDEKNQTADESIIAAASAMFRRNGFGRRSERYTSATMGSSMSDLEESLSPRGKPEAEEPKLKRNSFLRRSLNAFRSKSKRHNTASTTRVAPIPEESLPLFSEDEDEETTTPSQQKDKKSSMKSLWKRLFVSKKGKVSADGASGQVQLLRHQKKEEGSFFNDTISFVRLQNEHDDPSADSVSPPNIGNFALGYYMGIGRKFERIAGGSEITLVVFGHAGAGKTTLVRSIRQLFLDGTSDRIRVIPLAERYRLAGIGMMPYPEGDNRLPHIVSLIINISDDVEHVLDIIDPEYDNTNLPQAYMDACDAALLLIDARNCASLLSAHQIHRNMKSAKHAHVQCEMLMNIPSESSGQSRALSSNALETTMSKGAPIKELCVTQLARAEVQEVCLCVPMSTYPHFQILISMCERVSTARIPTAIPTSIPTTS</sequence>
<dbReference type="InterPro" id="IPR001841">
    <property type="entry name" value="Znf_RING"/>
</dbReference>
<dbReference type="GO" id="GO:0043161">
    <property type="term" value="P:proteasome-mediated ubiquitin-dependent protein catabolic process"/>
    <property type="evidence" value="ECO:0000318"/>
    <property type="project" value="GO_Central"/>
</dbReference>
<dbReference type="Pfam" id="PF00097">
    <property type="entry name" value="zf-C3HC4"/>
    <property type="match status" value="1"/>
</dbReference>
<dbReference type="GO" id="GO:0061803">
    <property type="term" value="C:posterior cell cortex"/>
    <property type="evidence" value="ECO:0007669"/>
    <property type="project" value="EnsemblMetazoa"/>
</dbReference>
<feature type="region of interest" description="Disordered" evidence="5">
    <location>
        <begin position="183"/>
        <end position="228"/>
    </location>
</feature>
<dbReference type="Proteomes" id="UP000008549">
    <property type="component" value="Unassembled WGS sequence"/>
</dbReference>
<proteinExistence type="predicted"/>
<dbReference type="InterPro" id="IPR042755">
    <property type="entry name" value="COP1"/>
</dbReference>
<dbReference type="GO" id="GO:0008270">
    <property type="term" value="F:zinc ion binding"/>
    <property type="evidence" value="ECO:0007669"/>
    <property type="project" value="UniProtKB-KW"/>
</dbReference>
<feature type="region of interest" description="Disordered" evidence="5">
    <location>
        <begin position="135"/>
        <end position="160"/>
    </location>
</feature>
<dbReference type="InterPro" id="IPR013083">
    <property type="entry name" value="Znf_RING/FYVE/PHD"/>
</dbReference>
<dbReference type="PROSITE" id="PS50089">
    <property type="entry name" value="ZF_RING_2"/>
    <property type="match status" value="1"/>
</dbReference>
<evidence type="ECO:0000313" key="7">
    <source>
        <dbReference type="EMBL" id="CAP33590.3"/>
    </source>
</evidence>
<evidence type="ECO:0000256" key="4">
    <source>
        <dbReference type="PROSITE-ProRule" id="PRU00175"/>
    </source>
</evidence>
<dbReference type="InterPro" id="IPR018957">
    <property type="entry name" value="Znf_C3HC4_RING-type"/>
</dbReference>
<dbReference type="PROSITE" id="PS00518">
    <property type="entry name" value="ZF_RING_1"/>
    <property type="match status" value="1"/>
</dbReference>
<dbReference type="InParanoid" id="A8XLT6"/>
<reference evidence="7 8" key="1">
    <citation type="journal article" date="2003" name="PLoS Biol.">
        <title>The genome sequence of Caenorhabditis briggsae: a platform for comparative genomics.</title>
        <authorList>
            <person name="Stein L.D."/>
            <person name="Bao Z."/>
            <person name="Blasiar D."/>
            <person name="Blumenthal T."/>
            <person name="Brent M.R."/>
            <person name="Chen N."/>
            <person name="Chinwalla A."/>
            <person name="Clarke L."/>
            <person name="Clee C."/>
            <person name="Coghlan A."/>
            <person name="Coulson A."/>
            <person name="D'Eustachio P."/>
            <person name="Fitch D.H."/>
            <person name="Fulton L.A."/>
            <person name="Fulton R.E."/>
            <person name="Griffiths-Jones S."/>
            <person name="Harris T.W."/>
            <person name="Hillier L.W."/>
            <person name="Kamath R."/>
            <person name="Kuwabara P.E."/>
            <person name="Mardis E.R."/>
            <person name="Marra M.A."/>
            <person name="Miner T.L."/>
            <person name="Minx P."/>
            <person name="Mullikin J.C."/>
            <person name="Plumb R.W."/>
            <person name="Rogers J."/>
            <person name="Schein J.E."/>
            <person name="Sohrmann M."/>
            <person name="Spieth J."/>
            <person name="Stajich J.E."/>
            <person name="Wei C."/>
            <person name="Willey D."/>
            <person name="Wilson R.K."/>
            <person name="Durbin R."/>
            <person name="Waterston R.H."/>
        </authorList>
    </citation>
    <scope>NUCLEOTIDE SEQUENCE [LARGE SCALE GENOMIC DNA]</scope>
    <source>
        <strain evidence="7 8">AF16</strain>
    </source>
</reference>
<dbReference type="STRING" id="6238.A8XLT6"/>
<dbReference type="GO" id="GO:0061630">
    <property type="term" value="F:ubiquitin protein ligase activity"/>
    <property type="evidence" value="ECO:0000318"/>
    <property type="project" value="GO_Central"/>
</dbReference>
<dbReference type="SMART" id="SM00184">
    <property type="entry name" value="RING"/>
    <property type="match status" value="1"/>
</dbReference>
<evidence type="ECO:0000256" key="1">
    <source>
        <dbReference type="ARBA" id="ARBA00022723"/>
    </source>
</evidence>
<dbReference type="GO" id="GO:0008017">
    <property type="term" value="F:microtubule binding"/>
    <property type="evidence" value="ECO:0007669"/>
    <property type="project" value="EnsemblMetazoa"/>
</dbReference>
<dbReference type="GO" id="GO:0005546">
    <property type="term" value="F:phosphatidylinositol-4,5-bisphosphate binding"/>
    <property type="evidence" value="ECO:0007669"/>
    <property type="project" value="EnsemblMetazoa"/>
</dbReference>
<feature type="compositionally biased region" description="Basic and acidic residues" evidence="5">
    <location>
        <begin position="273"/>
        <end position="282"/>
    </location>
</feature>
<dbReference type="GO" id="GO:0005547">
    <property type="term" value="F:phosphatidylinositol-3,4,5-trisphosphate binding"/>
    <property type="evidence" value="ECO:0007669"/>
    <property type="project" value="EnsemblMetazoa"/>
</dbReference>
<dbReference type="GO" id="GO:0008356">
    <property type="term" value="P:asymmetric cell division"/>
    <property type="evidence" value="ECO:0007669"/>
    <property type="project" value="EnsemblMetazoa"/>
</dbReference>
<keyword evidence="3" id="KW-0862">Zinc</keyword>
<feature type="compositionally biased region" description="Polar residues" evidence="5">
    <location>
        <begin position="197"/>
        <end position="218"/>
    </location>
</feature>
<protein>
    <submittedName>
        <fullName evidence="7">Protein CBR-PAR-2</fullName>
    </submittedName>
</protein>
<dbReference type="EMBL" id="HE601055">
    <property type="protein sequence ID" value="CAP33590.3"/>
    <property type="molecule type" value="Genomic_DNA"/>
</dbReference>
<dbReference type="Gene3D" id="3.40.50.300">
    <property type="entry name" value="P-loop containing nucleotide triphosphate hydrolases"/>
    <property type="match status" value="1"/>
</dbReference>
<keyword evidence="1" id="KW-0479">Metal-binding</keyword>
<reference evidence="7 8" key="2">
    <citation type="journal article" date="2011" name="PLoS Genet.">
        <title>Caenorhabditis briggsae recombinant inbred line genotypes reveal inter-strain incompatibility and the evolution of recombination.</title>
        <authorList>
            <person name="Ross J.A."/>
            <person name="Koboldt D.C."/>
            <person name="Staisch J.E."/>
            <person name="Chamberlin H.M."/>
            <person name="Gupta B.P."/>
            <person name="Miller R.D."/>
            <person name="Baird S.E."/>
            <person name="Haag E.S."/>
        </authorList>
    </citation>
    <scope>NUCLEOTIDE SEQUENCE [LARGE SCALE GENOMIC DNA]</scope>
    <source>
        <strain evidence="7 8">AF16</strain>
    </source>
</reference>
<keyword evidence="8" id="KW-1185">Reference proteome</keyword>
<dbReference type="GO" id="GO:0045167">
    <property type="term" value="P:asymmetric protein localization involved in cell fate determination"/>
    <property type="evidence" value="ECO:0007669"/>
    <property type="project" value="EnsemblMetazoa"/>
</dbReference>
<dbReference type="GO" id="GO:0019901">
    <property type="term" value="F:protein kinase binding"/>
    <property type="evidence" value="ECO:0007669"/>
    <property type="project" value="EnsemblMetazoa"/>
</dbReference>
<keyword evidence="2 4" id="KW-0863">Zinc-finger</keyword>
<dbReference type="GO" id="GO:0032991">
    <property type="term" value="C:protein-containing complex"/>
    <property type="evidence" value="ECO:0007669"/>
    <property type="project" value="EnsemblMetazoa"/>
</dbReference>
<dbReference type="CDD" id="cd16513">
    <property type="entry name" value="RING-HC_LONFs_rpt1"/>
    <property type="match status" value="1"/>
</dbReference>
<feature type="region of interest" description="Disordered" evidence="5">
    <location>
        <begin position="253"/>
        <end position="341"/>
    </location>
</feature>
<dbReference type="PANTHER" id="PTHR44080:SF1">
    <property type="entry name" value="E3 UBIQUITIN-PROTEIN LIGASE COP1"/>
    <property type="match status" value="1"/>
</dbReference>
<evidence type="ECO:0000256" key="3">
    <source>
        <dbReference type="ARBA" id="ARBA00022833"/>
    </source>
</evidence>
<dbReference type="GO" id="GO:0000132">
    <property type="term" value="P:establishment of mitotic spindle orientation"/>
    <property type="evidence" value="ECO:0007669"/>
    <property type="project" value="EnsemblMetazoa"/>
</dbReference>
<dbReference type="InterPro" id="IPR017907">
    <property type="entry name" value="Znf_RING_CS"/>
</dbReference>
<evidence type="ECO:0000313" key="9">
    <source>
        <dbReference type="WormBase" id="CBG15155"/>
    </source>
</evidence>